<dbReference type="HAMAP" id="MF_00095">
    <property type="entry name" value="SfsA"/>
    <property type="match status" value="1"/>
</dbReference>
<gene>
    <name evidence="1 4" type="primary">sfsA</name>
    <name evidence="4" type="ORF">ACFQHW_08365</name>
</gene>
<dbReference type="EMBL" id="JBHSSM010000018">
    <property type="protein sequence ID" value="MFC6315572.1"/>
    <property type="molecule type" value="Genomic_DNA"/>
</dbReference>
<evidence type="ECO:0000256" key="1">
    <source>
        <dbReference type="HAMAP-Rule" id="MF_00095"/>
    </source>
</evidence>
<dbReference type="InterPro" id="IPR005224">
    <property type="entry name" value="SfsA"/>
</dbReference>
<evidence type="ECO:0000313" key="5">
    <source>
        <dbReference type="Proteomes" id="UP001596310"/>
    </source>
</evidence>
<reference evidence="5" key="1">
    <citation type="journal article" date="2019" name="Int. J. Syst. Evol. Microbiol.">
        <title>The Global Catalogue of Microorganisms (GCM) 10K type strain sequencing project: providing services to taxonomists for standard genome sequencing and annotation.</title>
        <authorList>
            <consortium name="The Broad Institute Genomics Platform"/>
            <consortium name="The Broad Institute Genome Sequencing Center for Infectious Disease"/>
            <person name="Wu L."/>
            <person name="Ma J."/>
        </authorList>
    </citation>
    <scope>NUCLEOTIDE SEQUENCE [LARGE SCALE GENOMIC DNA]</scope>
    <source>
        <strain evidence="5">CCM 8897</strain>
    </source>
</reference>
<name>A0ABW1UNM4_9LACO</name>
<dbReference type="Gene3D" id="2.40.50.580">
    <property type="match status" value="1"/>
</dbReference>
<comment type="similarity">
    <text evidence="1">Belongs to the SfsA family.</text>
</comment>
<dbReference type="Proteomes" id="UP001596310">
    <property type="component" value="Unassembled WGS sequence"/>
</dbReference>
<dbReference type="Gene3D" id="3.40.1350.60">
    <property type="match status" value="1"/>
</dbReference>
<keyword evidence="5" id="KW-1185">Reference proteome</keyword>
<dbReference type="NCBIfam" id="TIGR00230">
    <property type="entry name" value="sfsA"/>
    <property type="match status" value="1"/>
</dbReference>
<dbReference type="PANTHER" id="PTHR30545">
    <property type="entry name" value="SUGAR FERMENTATION STIMULATION PROTEIN A"/>
    <property type="match status" value="1"/>
</dbReference>
<comment type="caution">
    <text evidence="4">The sequence shown here is derived from an EMBL/GenBank/DDBJ whole genome shotgun (WGS) entry which is preliminary data.</text>
</comment>
<evidence type="ECO:0000313" key="4">
    <source>
        <dbReference type="EMBL" id="MFC6315572.1"/>
    </source>
</evidence>
<evidence type="ECO:0000259" key="2">
    <source>
        <dbReference type="Pfam" id="PF03749"/>
    </source>
</evidence>
<feature type="domain" description="SfsA N-terminal OB" evidence="3">
    <location>
        <begin position="14"/>
        <end position="76"/>
    </location>
</feature>
<dbReference type="Pfam" id="PF17746">
    <property type="entry name" value="SfsA_N"/>
    <property type="match status" value="1"/>
</dbReference>
<feature type="domain" description="Sugar fermentation stimulation protein C-terminal" evidence="2">
    <location>
        <begin position="80"/>
        <end position="219"/>
    </location>
</feature>
<dbReference type="InterPro" id="IPR041465">
    <property type="entry name" value="SfsA_N"/>
</dbReference>
<accession>A0ABW1UNM4</accession>
<dbReference type="PANTHER" id="PTHR30545:SF2">
    <property type="entry name" value="SUGAR FERMENTATION STIMULATION PROTEIN A"/>
    <property type="match status" value="1"/>
</dbReference>
<dbReference type="Pfam" id="PF03749">
    <property type="entry name" value="SfsA"/>
    <property type="match status" value="1"/>
</dbReference>
<dbReference type="RefSeq" id="WP_125598403.1">
    <property type="nucleotide sequence ID" value="NZ_JBHSSM010000018.1"/>
</dbReference>
<sequence>MRYSQVKLATFQARPNRFIANCQLNDQLVVAHVKNTGKCRELLLPGATVALTYCPSPQRKTDYDLIAVLHEGRWINLDSQIPNDLAADGVRRGLIALPGIAQVAAVRREVVFQDSRLDLAGTSRDNEAFFVEVKGVTLLDGELAAFPDAVTTRGLKHVHTLMAAQRAGYQAYLLFIVQAAGITTMTINRRLQPELAAAIAAAQAIGVQVLVYGCQVTADSIEVAEPLRFSLDADFILPG</sequence>
<proteinExistence type="inferred from homology"/>
<organism evidence="4 5">
    <name type="scientific">Lapidilactobacillus achengensis</name>
    <dbReference type="NCBI Taxonomy" id="2486000"/>
    <lineage>
        <taxon>Bacteria</taxon>
        <taxon>Bacillati</taxon>
        <taxon>Bacillota</taxon>
        <taxon>Bacilli</taxon>
        <taxon>Lactobacillales</taxon>
        <taxon>Lactobacillaceae</taxon>
        <taxon>Lapidilactobacillus</taxon>
    </lineage>
</organism>
<evidence type="ECO:0000259" key="3">
    <source>
        <dbReference type="Pfam" id="PF17746"/>
    </source>
</evidence>
<dbReference type="CDD" id="cd22359">
    <property type="entry name" value="SfsA-like_bacterial"/>
    <property type="match status" value="1"/>
</dbReference>
<protein>
    <recommendedName>
        <fullName evidence="1">Sugar fermentation stimulation protein homolog</fullName>
    </recommendedName>
</protein>
<dbReference type="InterPro" id="IPR040452">
    <property type="entry name" value="SfsA_C"/>
</dbReference>